<feature type="domain" description="CRAL-TRIO" evidence="5">
    <location>
        <begin position="1558"/>
        <end position="1716"/>
    </location>
</feature>
<dbReference type="SUPFAM" id="SSF48371">
    <property type="entry name" value="ARM repeat"/>
    <property type="match status" value="1"/>
</dbReference>
<evidence type="ECO:0000256" key="1">
    <source>
        <dbReference type="ARBA" id="ARBA00022468"/>
    </source>
</evidence>
<proteinExistence type="predicted"/>
<dbReference type="GeneID" id="106751958"/>
<keyword evidence="1" id="KW-0343">GTPase activation</keyword>
<dbReference type="Pfam" id="PF21877">
    <property type="entry name" value="PH_NF1"/>
    <property type="match status" value="1"/>
</dbReference>
<dbReference type="Pfam" id="PF00616">
    <property type="entry name" value="RasGAP"/>
    <property type="match status" value="1"/>
</dbReference>
<dbReference type="InterPro" id="IPR008936">
    <property type="entry name" value="Rho_GTPase_activation_prot"/>
</dbReference>
<dbReference type="InterPro" id="IPR001251">
    <property type="entry name" value="CRAL-TRIO_dom"/>
</dbReference>
<dbReference type="PANTHER" id="PTHR10194">
    <property type="entry name" value="RAS GTPASE-ACTIVATING PROTEINS"/>
    <property type="match status" value="1"/>
</dbReference>
<dbReference type="Gene3D" id="3.40.525.10">
    <property type="entry name" value="CRAL-TRIO lipid binding domain"/>
    <property type="match status" value="1"/>
</dbReference>
<dbReference type="Proteomes" id="UP000515204">
    <property type="component" value="Unplaced"/>
</dbReference>
<dbReference type="SMART" id="SM00516">
    <property type="entry name" value="SEC14"/>
    <property type="match status" value="1"/>
</dbReference>
<evidence type="ECO:0000256" key="2">
    <source>
        <dbReference type="ARBA" id="ARBA00022553"/>
    </source>
</evidence>
<dbReference type="CDD" id="cd05130">
    <property type="entry name" value="RasGAP_Neurofibromin"/>
    <property type="match status" value="1"/>
</dbReference>
<evidence type="ECO:0000259" key="4">
    <source>
        <dbReference type="PROSITE" id="PS50018"/>
    </source>
</evidence>
<dbReference type="GO" id="GO:0005096">
    <property type="term" value="F:GTPase activator activity"/>
    <property type="evidence" value="ECO:0007669"/>
    <property type="project" value="UniProtKB-KW"/>
</dbReference>
<protein>
    <submittedName>
        <fullName evidence="7 8">Neurofibromin</fullName>
    </submittedName>
</protein>
<dbReference type="SUPFAM" id="SSF48350">
    <property type="entry name" value="GTPase activation domain, GAP"/>
    <property type="match status" value="1"/>
</dbReference>
<sequence length="2769" mass="314025">MGTQKPGEWANALIARFEDQLPCRSGPRSPQSRVNEMRNKKCLIEISQYRFSLVISGLMKMLQRVNDTEHRATTPNTGSQRPFQNMDQDRQESVIIVLDTLEKCLANQPKDTTKFDEAMNVKLLLREICQFISIPHDSPQTKMIKDLASKVLFALSLNFFNAVFNRISARLQELSNSGGDENPDCSDIEIMQHINVDVYRLTRLLNETIQKVRSLKKSAHLVLMNSLEKAIWNWMDTYPNEFAEVQKQPNEELGKACEELFHVLDGFVDNKKSRAAMVVWPLQMMLLVLSPKVLEEIVRSDKGPAGSPRHTKKKHFIDNVKRGLGMYGSSSSRQLTEAAAVTCVKLTKAATYISNRQSNNVVLILVQQLMADLMSLLFSTSKPFSRGQNYTAQDVDLIIDCFISCFRINPHNSEVLKVCLNVNYPSTYQLVLVSSLYKIITQPRLSWWPQIDLLYPHSTKLRNMFTDTLNKVTQNYIWYAPLRMIHTFNLLKSKEDIANSKNLLLGMVRLIHADPMLMLHNSGKPHGQDMQNSTLELINGLVSLIHQTSMPDIADEAMEALLVLHHPNMIKAWNPEAPMNTYWDVSSQVLFSISQKLIQHQIFNYTAILKWLHEILIRRNAFLSQYKDYANVGSEIAICKQAHIKLEVVFLMYLWSTDIEAVLMSMSCFALLCEEADIRCGSDEMAVTCLLPNYHLYLELAQASNMLSTARGESKLCYQEHNQGTTVQLDVYILGQGALQKKILSLLRKIEHCVNGVYPAWEETVRNWEIALRQLSNYPKTKTEDGQGDYRSTAKRRAAHQNSEHEVEDQLNEWANMTGFLCALGGVCLQRPSSSTPPFGMSFSNPEPKKSSTKQQELGSSSGLTNPSQEVQYCPVTQFVLNLLRLLICNNEKLGTSIQKHVKELIAHELSPALYPILFDQIKSIVDKFFDQQGPVILQDLNTQFIEHTIFIMRNVLDSKTDQHSEYLGMTSIEGMTLVIVRYVRHLDMSVNSICIKTKLCQLVEVMMKRRDDLAFRQELKFRNKLVEYLTEWVLCANHITGSDITAYARDLDQACMEAVAALLHGLPLQPEESDRCDLMEAKSELFLKYFTLFMNLMNDCKESSEEKDVVSRQTPALPNSKLATLRDTTIQAMSNLLSANIDSGLRHSISLGYNPDLQTRAAFMEVLTKILQQGTQFDTLAETVLADRFEQLVQLVTMISDKGELPIAMALANVVTTNQMDELARVFVMLFEAKHLLSPLLWNMFYREVELTDCIQTLFRGNTLASKIMAFCFKIYGSSYLQNLLEPLIKPWMDEPTISFEIDGARIDPNENIQQNGRNLIALTQKVFDGIVSSADRFPPQLRSMCHCLYQVLSKRFPQHPQNNIVAVGTMIFLRFINPAIVSPQEMGIVNKPVPPSVKRGLMLMSKILQNIANNVEFSKEQHMLPFNDFLRAHFEIGQRFVIQITSDCETLGQTHHSMSFVSDANVLALHRLLWNHQERMGDYLSSIRDHKAVGRRPFDKLATLLAYLGPPEHKPVDSHSLFSSSYVRTIVRWQQISSDMSSTYFEEVMSKLNVHETEDFKSIQSLNIFYQAGTSKQGYPVFYYIARRYKFGETNFDCLMYHVVLTLKPFYHSPYDVVFDFTHTNSDNRFRTEFLQKWFYMLPQAAYENIHAAYIYNCNSWLREYAKCNDRILAPFKGNRKVVFVDGPGKLNDVIDVEQQKLPGATLSLDEDMKVFASMLKLSNKEIRVSVKIGSTALQITHMDKTKVLWQYVALNDVYYASEIEAVCPMDESQFTLTISNEAGLLAFTHNDCESIVQAINHIKNRWVLSQSDSMSVHSKIRPKDVPGTLLNMALLNLGSPDPNLRTAAYNHLCALTAAFDLKIEGQLLETSGLCIPSNNTIFIKHLSETLAANDPHLTLEFLTECIQGFKASTIELKHLCLEYITPWLNNLVRFYKSNDECDRRQKQLTEILDQLITLTVEEVEMYPSIQAKIWGTIGRLPELIDIVLDTFIHRSVQHRLGSHRAEILADTAVALASGNVQLVAKKVISRLCRMMEKTCSSPTPLLEQHSMWSDIAILARYFLMLSFNNCLDVGKHLPYLFHTVTFLVCSGSLTMRACTHGLVINTIHSLCTCSSPSFSEDTYRILRMSLDEFSLPKYHLLFGISEVKSAADTAFYKHPGSSRQDLCKHSNEKGLSNERNVSGVQDKERLSLISLEVITDALLEIMEACMRDIPRCDWLKTWTVLARNSVFCFNPALQPRALIVFGCISKSITDQDMKQLLRILVKALESFNDITLLEAIVMCLTRLQPLLRPESPIHRYLFWIATSVLELDEPSLYAAGLGLLEQNLHTLDSQGTFDTKTLEHVMMSTREPLEWHFKQLDHSVGLSFKSNFHFALVGHLLKGYRHPTTVTRTSRVLTMLLAIVAKPSKRDKFEVTPVSVPYLAALVSVSEEVRTRCHIRHSFTSDHNRSHESSGSAEILDSLRNTDITGAPNLTSRRQKTWDLLDQSALAQARKQKQHSAQRSRSVPSAKEVKPANDAEPQARSNGVSLKSNENNVLLDPEVLTDLATQTLVLTVLATLVKYSTDENEMRILYEYLAEATIVFRKVFPVVHNLLDAKINSVLSSYHDQAILNAVQVIIQNMIACEDTSQQQLHYLQSCGFRGLWRFAGPYTNSSCTPESAELFVNCLEAMVETCLPVEECDGPNSHESAVGRGRRTGGYQSDAKTKQSMGGFNRRPSHTSAEETGATSLNVYNHAEDSRNNFTVELDQSEDKSGNCKCSSGGSQS</sequence>
<accession>A0A6P3YCK0</accession>
<dbReference type="OrthoDB" id="28245at2759"/>
<keyword evidence="6" id="KW-1185">Reference proteome</keyword>
<dbReference type="PROSITE" id="PS50191">
    <property type="entry name" value="CRAL_TRIO"/>
    <property type="match status" value="1"/>
</dbReference>
<dbReference type="InterPro" id="IPR011993">
    <property type="entry name" value="PH-like_dom_sf"/>
</dbReference>
<dbReference type="CDD" id="cd00170">
    <property type="entry name" value="SEC14"/>
    <property type="match status" value="1"/>
</dbReference>
<dbReference type="SUPFAM" id="SSF52087">
    <property type="entry name" value="CRAL/TRIO domain"/>
    <property type="match status" value="1"/>
</dbReference>
<dbReference type="InterPro" id="IPR036865">
    <property type="entry name" value="CRAL-TRIO_dom_sf"/>
</dbReference>
<feature type="region of interest" description="Disordered" evidence="3">
    <location>
        <begin position="2749"/>
        <end position="2769"/>
    </location>
</feature>
<feature type="compositionally biased region" description="Polar residues" evidence="3">
    <location>
        <begin position="853"/>
        <end position="866"/>
    </location>
</feature>
<dbReference type="RefSeq" id="XP_014488760.1">
    <property type="nucleotide sequence ID" value="XM_014633274.1"/>
</dbReference>
<evidence type="ECO:0000313" key="6">
    <source>
        <dbReference type="Proteomes" id="UP000515204"/>
    </source>
</evidence>
<dbReference type="InterPro" id="IPR039360">
    <property type="entry name" value="Ras_GTPase"/>
</dbReference>
<dbReference type="CTD" id="4763"/>
<feature type="region of interest" description="Disordered" evidence="3">
    <location>
        <begin position="2686"/>
        <end position="2731"/>
    </location>
</feature>
<evidence type="ECO:0000259" key="5">
    <source>
        <dbReference type="PROSITE" id="PS50191"/>
    </source>
</evidence>
<dbReference type="RefSeq" id="XP_014488761.1">
    <property type="nucleotide sequence ID" value="XM_014633275.1"/>
</dbReference>
<feature type="region of interest" description="Disordered" evidence="3">
    <location>
        <begin position="779"/>
        <end position="805"/>
    </location>
</feature>
<dbReference type="InterPro" id="IPR001936">
    <property type="entry name" value="RasGAP_dom"/>
</dbReference>
<name>A0A6P3YCK0_DINQU</name>
<dbReference type="PANTHER" id="PTHR10194:SF142">
    <property type="entry name" value="NEUROFIBROMIN"/>
    <property type="match status" value="1"/>
</dbReference>
<dbReference type="Pfam" id="PF13716">
    <property type="entry name" value="CRAL_TRIO_2"/>
    <property type="match status" value="1"/>
</dbReference>
<reference evidence="7 8" key="1">
    <citation type="submission" date="2025-04" db="UniProtKB">
        <authorList>
            <consortium name="RefSeq"/>
        </authorList>
    </citation>
    <scope>IDENTIFICATION</scope>
</reference>
<dbReference type="PROSITE" id="PS50018">
    <property type="entry name" value="RAS_GTPASE_ACTIV_2"/>
    <property type="match status" value="1"/>
</dbReference>
<dbReference type="Gene3D" id="2.30.29.30">
    <property type="entry name" value="Pleckstrin-homology domain (PH domain)/Phosphotyrosine-binding domain (PTB)"/>
    <property type="match status" value="1"/>
</dbReference>
<feature type="region of interest" description="Disordered" evidence="3">
    <location>
        <begin position="838"/>
        <end position="866"/>
    </location>
</feature>
<evidence type="ECO:0000256" key="3">
    <source>
        <dbReference type="SAM" id="MobiDB-lite"/>
    </source>
</evidence>
<feature type="compositionally biased region" description="Low complexity" evidence="3">
    <location>
        <begin position="2759"/>
        <end position="2769"/>
    </location>
</feature>
<dbReference type="InterPro" id="IPR016024">
    <property type="entry name" value="ARM-type_fold"/>
</dbReference>
<feature type="region of interest" description="Disordered" evidence="3">
    <location>
        <begin position="2496"/>
        <end position="2532"/>
    </location>
</feature>
<gene>
    <name evidence="7 8" type="primary">LOC106751958</name>
</gene>
<feature type="domain" description="Ras-GAP" evidence="4">
    <location>
        <begin position="1220"/>
        <end position="1415"/>
    </location>
</feature>
<evidence type="ECO:0000313" key="8">
    <source>
        <dbReference type="RefSeq" id="XP_014488761.1"/>
    </source>
</evidence>
<dbReference type="InterPro" id="IPR054071">
    <property type="entry name" value="PH_NF1"/>
</dbReference>
<organism evidence="6 8">
    <name type="scientific">Dinoponera quadriceps</name>
    <name type="common">South American ant</name>
    <dbReference type="NCBI Taxonomy" id="609295"/>
    <lineage>
        <taxon>Eukaryota</taxon>
        <taxon>Metazoa</taxon>
        <taxon>Ecdysozoa</taxon>
        <taxon>Arthropoda</taxon>
        <taxon>Hexapoda</taxon>
        <taxon>Insecta</taxon>
        <taxon>Pterygota</taxon>
        <taxon>Neoptera</taxon>
        <taxon>Endopterygota</taxon>
        <taxon>Hymenoptera</taxon>
        <taxon>Apocrita</taxon>
        <taxon>Aculeata</taxon>
        <taxon>Formicoidea</taxon>
        <taxon>Formicidae</taxon>
        <taxon>Ponerinae</taxon>
        <taxon>Ponerini</taxon>
        <taxon>Dinoponera</taxon>
    </lineage>
</organism>
<dbReference type="Gene3D" id="1.10.506.10">
    <property type="entry name" value="GTPase Activation - p120gap, domain 1"/>
    <property type="match status" value="2"/>
</dbReference>
<dbReference type="KEGG" id="dqu:106751958"/>
<keyword evidence="2" id="KW-0597">Phosphoprotein</keyword>
<dbReference type="SMART" id="SM00323">
    <property type="entry name" value="RasGAP"/>
    <property type="match status" value="1"/>
</dbReference>
<evidence type="ECO:0000313" key="7">
    <source>
        <dbReference type="RefSeq" id="XP_014488760.1"/>
    </source>
</evidence>